<dbReference type="InterPro" id="IPR000182">
    <property type="entry name" value="GNAT_dom"/>
</dbReference>
<evidence type="ECO:0000259" key="1">
    <source>
        <dbReference type="PROSITE" id="PS51186"/>
    </source>
</evidence>
<feature type="domain" description="N-acetyltransferase" evidence="1">
    <location>
        <begin position="2"/>
        <end position="154"/>
    </location>
</feature>
<comment type="caution">
    <text evidence="2">The sequence shown here is derived from an EMBL/GenBank/DDBJ whole genome shotgun (WGS) entry which is preliminary data.</text>
</comment>
<dbReference type="Pfam" id="PF00583">
    <property type="entry name" value="Acetyltransf_1"/>
    <property type="match status" value="1"/>
</dbReference>
<dbReference type="InterPro" id="IPR016181">
    <property type="entry name" value="Acyl_CoA_acyltransferase"/>
</dbReference>
<dbReference type="RefSeq" id="WP_160847205.1">
    <property type="nucleotide sequence ID" value="NZ_WMEQ01000016.1"/>
</dbReference>
<dbReference type="OrthoDB" id="9782266at2"/>
<sequence length="154" mass="18181">MITFQPISEETIYIAQEIQNSNRAYNEMENGKSSRSIEELKTEFLDKQTESLFIKLEDTYIGIVDYLMRNPKDGYPWIGLFMIHYDYQEYSFGYQAYIALENLLVDHGLKEIRLGVLVNNRKAHSFWESVGFTYIKNSVTNEKNEVYVYEKSLN</sequence>
<evidence type="ECO:0000313" key="3">
    <source>
        <dbReference type="Proteomes" id="UP000468638"/>
    </source>
</evidence>
<dbReference type="Gene3D" id="3.40.630.30">
    <property type="match status" value="1"/>
</dbReference>
<proteinExistence type="predicted"/>
<protein>
    <submittedName>
        <fullName evidence="2">GNAT family N-acetyltransferase</fullName>
    </submittedName>
</protein>
<name>A0A6I5A4Z7_9BACI</name>
<dbReference type="AlphaFoldDB" id="A0A6I5A4Z7"/>
<dbReference type="SUPFAM" id="SSF55729">
    <property type="entry name" value="Acyl-CoA N-acyltransferases (Nat)"/>
    <property type="match status" value="1"/>
</dbReference>
<reference evidence="2 3" key="1">
    <citation type="submission" date="2019-11" db="EMBL/GenBank/DDBJ databases">
        <title>Genome sequences of 17 halophilic strains isolated from different environments.</title>
        <authorList>
            <person name="Furrow R.E."/>
        </authorList>
    </citation>
    <scope>NUCLEOTIDE SEQUENCE [LARGE SCALE GENOMIC DNA]</scope>
    <source>
        <strain evidence="2 3">22514_16_FS</strain>
    </source>
</reference>
<dbReference type="PROSITE" id="PS51186">
    <property type="entry name" value="GNAT"/>
    <property type="match status" value="1"/>
</dbReference>
<accession>A0A6I5A4Z7</accession>
<dbReference type="CDD" id="cd04301">
    <property type="entry name" value="NAT_SF"/>
    <property type="match status" value="1"/>
</dbReference>
<keyword evidence="2" id="KW-0808">Transferase</keyword>
<dbReference type="Proteomes" id="UP000468638">
    <property type="component" value="Unassembled WGS sequence"/>
</dbReference>
<dbReference type="GO" id="GO:0016747">
    <property type="term" value="F:acyltransferase activity, transferring groups other than amino-acyl groups"/>
    <property type="evidence" value="ECO:0007669"/>
    <property type="project" value="InterPro"/>
</dbReference>
<gene>
    <name evidence="2" type="ORF">GLW05_17630</name>
</gene>
<dbReference type="EMBL" id="WMEQ01000016">
    <property type="protein sequence ID" value="MYL35403.1"/>
    <property type="molecule type" value="Genomic_DNA"/>
</dbReference>
<organism evidence="2 3">
    <name type="scientific">Pontibacillus yanchengensis</name>
    <dbReference type="NCBI Taxonomy" id="462910"/>
    <lineage>
        <taxon>Bacteria</taxon>
        <taxon>Bacillati</taxon>
        <taxon>Bacillota</taxon>
        <taxon>Bacilli</taxon>
        <taxon>Bacillales</taxon>
        <taxon>Bacillaceae</taxon>
        <taxon>Pontibacillus</taxon>
    </lineage>
</organism>
<evidence type="ECO:0000313" key="2">
    <source>
        <dbReference type="EMBL" id="MYL35403.1"/>
    </source>
</evidence>